<accession>A0AAE3LP63</accession>
<keyword evidence="1" id="KW-0472">Membrane</keyword>
<dbReference type="AlphaFoldDB" id="A0AAE3LP63"/>
<evidence type="ECO:0000256" key="1">
    <source>
        <dbReference type="SAM" id="Phobius"/>
    </source>
</evidence>
<comment type="caution">
    <text evidence="2">The sequence shown here is derived from an EMBL/GenBank/DDBJ whole genome shotgun (WGS) entry which is preliminary data.</text>
</comment>
<keyword evidence="1" id="KW-0812">Transmembrane</keyword>
<evidence type="ECO:0000313" key="3">
    <source>
        <dbReference type="Proteomes" id="UP001209318"/>
    </source>
</evidence>
<dbReference type="Proteomes" id="UP001209318">
    <property type="component" value="Unassembled WGS sequence"/>
</dbReference>
<proteinExistence type="predicted"/>
<keyword evidence="1" id="KW-1133">Transmembrane helix</keyword>
<dbReference type="EMBL" id="JAOUSF010000004">
    <property type="protein sequence ID" value="MCU9614607.1"/>
    <property type="molecule type" value="Genomic_DNA"/>
</dbReference>
<reference evidence="2" key="1">
    <citation type="submission" date="2022-10" db="EMBL/GenBank/DDBJ databases">
        <title>Description of Fervidibacillus gen. nov. in the family Fervidibacillaceae fam. nov. with two species, Fervidibacillus albus sp. nov., and Fervidibacillus halotolerans sp. nov., isolated from tidal flat sediments.</title>
        <authorList>
            <person name="Kwon K.K."/>
            <person name="Yang S.-H."/>
        </authorList>
    </citation>
    <scope>NUCLEOTIDE SEQUENCE</scope>
    <source>
        <strain evidence="2">JCM 19140</strain>
    </source>
</reference>
<dbReference type="RefSeq" id="WP_263073906.1">
    <property type="nucleotide sequence ID" value="NZ_JAOUSF010000004.1"/>
</dbReference>
<name>A0AAE3LP63_9BACI</name>
<gene>
    <name evidence="2" type="ORF">OEV98_13770</name>
</gene>
<evidence type="ECO:0000313" key="2">
    <source>
        <dbReference type="EMBL" id="MCU9614607.1"/>
    </source>
</evidence>
<feature type="transmembrane region" description="Helical" evidence="1">
    <location>
        <begin position="50"/>
        <end position="67"/>
    </location>
</feature>
<keyword evidence="3" id="KW-1185">Reference proteome</keyword>
<protein>
    <submittedName>
        <fullName evidence="2">Uncharacterized protein</fullName>
    </submittedName>
</protein>
<organism evidence="2 3">
    <name type="scientific">Perspicuibacillus lycopersici</name>
    <dbReference type="NCBI Taxonomy" id="1325689"/>
    <lineage>
        <taxon>Bacteria</taxon>
        <taxon>Bacillati</taxon>
        <taxon>Bacillota</taxon>
        <taxon>Bacilli</taxon>
        <taxon>Bacillales</taxon>
        <taxon>Bacillaceae</taxon>
        <taxon>Perspicuibacillus</taxon>
    </lineage>
</organism>
<sequence>MKEKTSNKFFNYLLNTKPFTRLISSMDKVNSIHMKNKEKTLFFKKIYEKIIWYGIIFWIIFFSIFCFKQTLETKERLVAFEENSILPYLAGALIIPSEEIILSKQNQPILHPALQFFGISDHTNFEYEVNTLHDGKYILTFHLDKQGYVQDWKLTPLASIEKEKSKSP</sequence>